<dbReference type="Gene3D" id="3.30.450.40">
    <property type="match status" value="1"/>
</dbReference>
<keyword evidence="2" id="KW-0547">Nucleotide-binding</keyword>
<dbReference type="InterPro" id="IPR011009">
    <property type="entry name" value="Kinase-like_dom_sf"/>
</dbReference>
<evidence type="ECO:0000256" key="3">
    <source>
        <dbReference type="SAM" id="MobiDB-lite"/>
    </source>
</evidence>
<dbReference type="PANTHER" id="PTHR43102:SF2">
    <property type="entry name" value="GAF DOMAIN-CONTAINING PROTEIN"/>
    <property type="match status" value="1"/>
</dbReference>
<dbReference type="PANTHER" id="PTHR43102">
    <property type="entry name" value="SLR1143 PROTEIN"/>
    <property type="match status" value="1"/>
</dbReference>
<evidence type="ECO:0000259" key="4">
    <source>
        <dbReference type="Pfam" id="PF01590"/>
    </source>
</evidence>
<gene>
    <name evidence="5" type="ORF">WJX81_002964</name>
</gene>
<evidence type="ECO:0000256" key="1">
    <source>
        <dbReference type="ARBA" id="ARBA00023170"/>
    </source>
</evidence>
<keyword evidence="1" id="KW-0675">Receptor</keyword>
<dbReference type="EMBL" id="JALJOU010000054">
    <property type="protein sequence ID" value="KAK9827969.1"/>
    <property type="molecule type" value="Genomic_DNA"/>
</dbReference>
<dbReference type="Gene3D" id="3.30.200.20">
    <property type="entry name" value="Phosphorylase Kinase, domain 1"/>
    <property type="match status" value="1"/>
</dbReference>
<feature type="region of interest" description="Disordered" evidence="3">
    <location>
        <begin position="1"/>
        <end position="56"/>
    </location>
</feature>
<organism evidence="5 6">
    <name type="scientific">Elliptochloris bilobata</name>
    <dbReference type="NCBI Taxonomy" id="381761"/>
    <lineage>
        <taxon>Eukaryota</taxon>
        <taxon>Viridiplantae</taxon>
        <taxon>Chlorophyta</taxon>
        <taxon>core chlorophytes</taxon>
        <taxon>Trebouxiophyceae</taxon>
        <taxon>Trebouxiophyceae incertae sedis</taxon>
        <taxon>Elliptochloris clade</taxon>
        <taxon>Elliptochloris</taxon>
    </lineage>
</organism>
<name>A0AAW1R2J8_9CHLO</name>
<keyword evidence="2" id="KW-0067">ATP-binding</keyword>
<dbReference type="GO" id="GO:0005524">
    <property type="term" value="F:ATP binding"/>
    <property type="evidence" value="ECO:0007669"/>
    <property type="project" value="UniProtKB-UniRule"/>
</dbReference>
<dbReference type="InterPro" id="IPR029016">
    <property type="entry name" value="GAF-like_dom_sf"/>
</dbReference>
<comment type="caution">
    <text evidence="5">The sequence shown here is derived from an EMBL/GenBank/DDBJ whole genome shotgun (WGS) entry which is preliminary data.</text>
</comment>
<dbReference type="PROSITE" id="PS00107">
    <property type="entry name" value="PROTEIN_KINASE_ATP"/>
    <property type="match status" value="1"/>
</dbReference>
<reference evidence="5 6" key="1">
    <citation type="journal article" date="2024" name="Nat. Commun.">
        <title>Phylogenomics reveals the evolutionary origins of lichenization in chlorophyte algae.</title>
        <authorList>
            <person name="Puginier C."/>
            <person name="Libourel C."/>
            <person name="Otte J."/>
            <person name="Skaloud P."/>
            <person name="Haon M."/>
            <person name="Grisel S."/>
            <person name="Petersen M."/>
            <person name="Berrin J.G."/>
            <person name="Delaux P.M."/>
            <person name="Dal Grande F."/>
            <person name="Keller J."/>
        </authorList>
    </citation>
    <scope>NUCLEOTIDE SEQUENCE [LARGE SCALE GENOMIC DNA]</scope>
    <source>
        <strain evidence="5 6">SAG 245.80</strain>
    </source>
</reference>
<dbReference type="InterPro" id="IPR003018">
    <property type="entry name" value="GAF"/>
</dbReference>
<evidence type="ECO:0000313" key="5">
    <source>
        <dbReference type="EMBL" id="KAK9827969.1"/>
    </source>
</evidence>
<sequence>MTVLGAPRQPKRPNLSDEELQPLEDMGPVSDAKSCHSSSRGLPYRAINTGPPKPPCNRDRVARLRELDVLDKPPDPEIEHIVQLACMVFGTENALVALLEGERIFIRNATGNFSAGDFPWRYSFCGYTLVPKNPTAMVIEDALEDARFRNNAFVTGGFGVRFYVGTPLVASDGHRLGTLCFADAAPRKFDAGRCSILNNMAELVVRELERVWALRHTRLAAAQMQQVGQGLLRAMDCFQEAIMMVDVREPGWRIMHLNQAAIQQTGVTREVGLASRFWGLFEAPKQQSPANPAEADWRAAAAARKAFVLHDAAVHTADSASTSAASSSSVVQCRFSLRFRRAATEALDANTPAIGIPSYMPMCTPDSPSGAGLFFMSVHETMRVNSASASGMPAELPFESLELGPMLGKGGYGVVYRGLWNGQRVAVKVIDDGASVPRAVACPWRP</sequence>
<dbReference type="SUPFAM" id="SSF55781">
    <property type="entry name" value="GAF domain-like"/>
    <property type="match status" value="1"/>
</dbReference>
<proteinExistence type="predicted"/>
<dbReference type="InterPro" id="IPR017441">
    <property type="entry name" value="Protein_kinase_ATP_BS"/>
</dbReference>
<evidence type="ECO:0000313" key="6">
    <source>
        <dbReference type="Proteomes" id="UP001445335"/>
    </source>
</evidence>
<dbReference type="Proteomes" id="UP001445335">
    <property type="component" value="Unassembled WGS sequence"/>
</dbReference>
<accession>A0AAW1R2J8</accession>
<protein>
    <recommendedName>
        <fullName evidence="4">GAF domain-containing protein</fullName>
    </recommendedName>
</protein>
<feature type="binding site" evidence="2">
    <location>
        <position position="428"/>
    </location>
    <ligand>
        <name>ATP</name>
        <dbReference type="ChEBI" id="CHEBI:30616"/>
    </ligand>
</feature>
<dbReference type="SUPFAM" id="SSF56112">
    <property type="entry name" value="Protein kinase-like (PK-like)"/>
    <property type="match status" value="1"/>
</dbReference>
<keyword evidence="6" id="KW-1185">Reference proteome</keyword>
<feature type="domain" description="GAF" evidence="4">
    <location>
        <begin position="78"/>
        <end position="206"/>
    </location>
</feature>
<evidence type="ECO:0000256" key="2">
    <source>
        <dbReference type="PROSITE-ProRule" id="PRU10141"/>
    </source>
</evidence>
<dbReference type="Pfam" id="PF01590">
    <property type="entry name" value="GAF"/>
    <property type="match status" value="1"/>
</dbReference>
<dbReference type="AlphaFoldDB" id="A0AAW1R2J8"/>